<evidence type="ECO:0000313" key="3">
    <source>
        <dbReference type="EMBL" id="PFX19887.1"/>
    </source>
</evidence>
<gene>
    <name evidence="3" type="primary">PBLD</name>
    <name evidence="3" type="ORF">AWC38_SpisGene15688</name>
</gene>
<dbReference type="EMBL" id="LSMT01000340">
    <property type="protein sequence ID" value="PFX19887.1"/>
    <property type="molecule type" value="Genomic_DNA"/>
</dbReference>
<protein>
    <submittedName>
        <fullName evidence="3">Phenazine biosynthesis-like domain-containing protein</fullName>
    </submittedName>
</protein>
<comment type="caution">
    <text evidence="3">The sequence shown here is derived from an EMBL/GenBank/DDBJ whole genome shotgun (WGS) entry which is preliminary data.</text>
</comment>
<dbReference type="GO" id="GO:0005737">
    <property type="term" value="C:cytoplasm"/>
    <property type="evidence" value="ECO:0007669"/>
    <property type="project" value="TreeGrafter"/>
</dbReference>
<dbReference type="Proteomes" id="UP000225706">
    <property type="component" value="Unassembled WGS sequence"/>
</dbReference>
<dbReference type="InterPro" id="IPR003719">
    <property type="entry name" value="Phenazine_PhzF-like"/>
</dbReference>
<evidence type="ECO:0000256" key="1">
    <source>
        <dbReference type="ARBA" id="ARBA00008270"/>
    </source>
</evidence>
<name>A0A2B4RU57_STYPI</name>
<keyword evidence="4" id="KW-1185">Reference proteome</keyword>
<dbReference type="OrthoDB" id="75169at2759"/>
<keyword evidence="2" id="KW-0413">Isomerase</keyword>
<sequence length="299" mass="32538">MAVEASCPIFVVDAFTDKPFGGNPAAVCLVGSRELNDNTMQKIAHEMNLSDTAFILKKTEQDTYSKGWCFGLRWFTPACEVALCGHATLASAAVLFDSIGNANAEVTFETLSGKLMARRQGSSICLNFPLNSCVPLPKDEALTRLIKAVVGDLRVKDIEYSKTTKKLLLCLEPSLTREDLENLSPDFQAMLSALSSGLVRGVIVTLQGTKGNGCVDGSGEVYDFVSRYFAPWVGISEDPVTGSAHTVLASYWSQRLKKDDFYARQCSSRGGELRVHVREDNRVDIAGQAVMVLQGSLHL</sequence>
<dbReference type="NCBIfam" id="TIGR00654">
    <property type="entry name" value="PhzF_family"/>
    <property type="match status" value="1"/>
</dbReference>
<dbReference type="Pfam" id="PF02567">
    <property type="entry name" value="PhzC-PhzF"/>
    <property type="match status" value="1"/>
</dbReference>
<reference evidence="4" key="1">
    <citation type="journal article" date="2017" name="bioRxiv">
        <title>Comparative analysis of the genomes of Stylophora pistillata and Acropora digitifera provides evidence for extensive differences between species of corals.</title>
        <authorList>
            <person name="Voolstra C.R."/>
            <person name="Li Y."/>
            <person name="Liew Y.J."/>
            <person name="Baumgarten S."/>
            <person name="Zoccola D."/>
            <person name="Flot J.-F."/>
            <person name="Tambutte S."/>
            <person name="Allemand D."/>
            <person name="Aranda M."/>
        </authorList>
    </citation>
    <scope>NUCLEOTIDE SEQUENCE [LARGE SCALE GENOMIC DNA]</scope>
</reference>
<dbReference type="GO" id="GO:0016853">
    <property type="term" value="F:isomerase activity"/>
    <property type="evidence" value="ECO:0007669"/>
    <property type="project" value="UniProtKB-KW"/>
</dbReference>
<dbReference type="STRING" id="50429.A0A2B4RU57"/>
<comment type="similarity">
    <text evidence="1">Belongs to the PhzF family.</text>
</comment>
<evidence type="ECO:0000313" key="4">
    <source>
        <dbReference type="Proteomes" id="UP000225706"/>
    </source>
</evidence>
<organism evidence="3 4">
    <name type="scientific">Stylophora pistillata</name>
    <name type="common">Smooth cauliflower coral</name>
    <dbReference type="NCBI Taxonomy" id="50429"/>
    <lineage>
        <taxon>Eukaryota</taxon>
        <taxon>Metazoa</taxon>
        <taxon>Cnidaria</taxon>
        <taxon>Anthozoa</taxon>
        <taxon>Hexacorallia</taxon>
        <taxon>Scleractinia</taxon>
        <taxon>Astrocoeniina</taxon>
        <taxon>Pocilloporidae</taxon>
        <taxon>Stylophora</taxon>
    </lineage>
</organism>
<dbReference type="PANTHER" id="PTHR13774:SF17">
    <property type="entry name" value="PHENAZINE BIOSYNTHESIS-LIKE DOMAIN-CONTAINING PROTEIN"/>
    <property type="match status" value="1"/>
</dbReference>
<proteinExistence type="inferred from homology"/>
<dbReference type="PIRSF" id="PIRSF016184">
    <property type="entry name" value="PhzC_PhzF"/>
    <property type="match status" value="1"/>
</dbReference>
<dbReference type="Gene3D" id="3.10.310.10">
    <property type="entry name" value="Diaminopimelate Epimerase, Chain A, domain 1"/>
    <property type="match status" value="2"/>
</dbReference>
<dbReference type="SUPFAM" id="SSF54506">
    <property type="entry name" value="Diaminopimelate epimerase-like"/>
    <property type="match status" value="1"/>
</dbReference>
<accession>A0A2B4RU57</accession>
<dbReference type="PANTHER" id="PTHR13774">
    <property type="entry name" value="PHENAZINE BIOSYNTHESIS PROTEIN"/>
    <property type="match status" value="1"/>
</dbReference>
<dbReference type="AlphaFoldDB" id="A0A2B4RU57"/>
<evidence type="ECO:0000256" key="2">
    <source>
        <dbReference type="ARBA" id="ARBA00023235"/>
    </source>
</evidence>